<dbReference type="Proteomes" id="UP000580910">
    <property type="component" value="Unassembled WGS sequence"/>
</dbReference>
<dbReference type="AlphaFoldDB" id="A0A7W3IXU8"/>
<organism evidence="1 2">
    <name type="scientific">Nocardioides ginsengisegetis</name>
    <dbReference type="NCBI Taxonomy" id="661491"/>
    <lineage>
        <taxon>Bacteria</taxon>
        <taxon>Bacillati</taxon>
        <taxon>Actinomycetota</taxon>
        <taxon>Actinomycetes</taxon>
        <taxon>Propionibacteriales</taxon>
        <taxon>Nocardioidaceae</taxon>
        <taxon>Nocardioides</taxon>
    </lineage>
</organism>
<accession>A0A7W3IXU8</accession>
<name>A0A7W3IXU8_9ACTN</name>
<evidence type="ECO:0000313" key="2">
    <source>
        <dbReference type="Proteomes" id="UP000580910"/>
    </source>
</evidence>
<dbReference type="EMBL" id="JACGXA010000001">
    <property type="protein sequence ID" value="MBA8802671.1"/>
    <property type="molecule type" value="Genomic_DNA"/>
</dbReference>
<protein>
    <submittedName>
        <fullName evidence="1">Uncharacterized protein</fullName>
    </submittedName>
</protein>
<comment type="caution">
    <text evidence="1">The sequence shown here is derived from an EMBL/GenBank/DDBJ whole genome shotgun (WGS) entry which is preliminary data.</text>
</comment>
<sequence>MNTKKVLLTLLVVFLGFWMFHDPHGFAVAAKSLGSGSWDALTQLFTGLIRFFDQL</sequence>
<gene>
    <name evidence="1" type="ORF">FB382_000962</name>
</gene>
<proteinExistence type="predicted"/>
<dbReference type="RefSeq" id="WP_182537255.1">
    <property type="nucleotide sequence ID" value="NZ_JACGXA010000001.1"/>
</dbReference>
<reference evidence="1 2" key="1">
    <citation type="submission" date="2020-07" db="EMBL/GenBank/DDBJ databases">
        <title>Sequencing the genomes of 1000 actinobacteria strains.</title>
        <authorList>
            <person name="Klenk H.-P."/>
        </authorList>
    </citation>
    <scope>NUCLEOTIDE SEQUENCE [LARGE SCALE GENOMIC DNA]</scope>
    <source>
        <strain evidence="1 2">DSM 21349</strain>
    </source>
</reference>
<evidence type="ECO:0000313" key="1">
    <source>
        <dbReference type="EMBL" id="MBA8802671.1"/>
    </source>
</evidence>
<keyword evidence="2" id="KW-1185">Reference proteome</keyword>